<gene>
    <name evidence="1" type="ORF">BacF7301_16310</name>
</gene>
<dbReference type="AlphaFoldDB" id="A0A6H0KQP9"/>
<name>A0A6H0KQP9_9BACE</name>
<evidence type="ECO:0000313" key="2">
    <source>
        <dbReference type="Proteomes" id="UP000501780"/>
    </source>
</evidence>
<dbReference type="Proteomes" id="UP000501780">
    <property type="component" value="Chromosome"/>
</dbReference>
<evidence type="ECO:0000313" key="1">
    <source>
        <dbReference type="EMBL" id="QIU95615.1"/>
    </source>
</evidence>
<proteinExistence type="predicted"/>
<dbReference type="RefSeq" id="WP_167964426.1">
    <property type="nucleotide sequence ID" value="NZ_CP050831.1"/>
</dbReference>
<reference evidence="1 2" key="1">
    <citation type="submission" date="2020-03" db="EMBL/GenBank/DDBJ databases">
        <title>Genomic analysis of Bacteroides faecium CBA7301.</title>
        <authorList>
            <person name="Kim J."/>
            <person name="Roh S.W."/>
        </authorList>
    </citation>
    <scope>NUCLEOTIDE SEQUENCE [LARGE SCALE GENOMIC DNA]</scope>
    <source>
        <strain evidence="1 2">CBA7301</strain>
    </source>
</reference>
<accession>A0A6H0KQP9</accession>
<dbReference type="EMBL" id="CP050831">
    <property type="protein sequence ID" value="QIU95615.1"/>
    <property type="molecule type" value="Genomic_DNA"/>
</dbReference>
<protein>
    <submittedName>
        <fullName evidence="1">Uncharacterized protein</fullName>
    </submittedName>
</protein>
<sequence length="107" mass="11881">MNRGQEVELAANAEVDGLNGLEGFDRTDMINMFGSGVTWADAHPEEIEGCDFCKQERVATHKSKECDLSYDGETLCVDIDIPLTWGSATGYYGFNINYCPFCGRKLK</sequence>
<keyword evidence="2" id="KW-1185">Reference proteome</keyword>
<dbReference type="KEGG" id="bfc:BacF7301_16310"/>
<organism evidence="1 2">
    <name type="scientific">Bacteroides faecium</name>
    <dbReference type="NCBI Taxonomy" id="2715212"/>
    <lineage>
        <taxon>Bacteria</taxon>
        <taxon>Pseudomonadati</taxon>
        <taxon>Bacteroidota</taxon>
        <taxon>Bacteroidia</taxon>
        <taxon>Bacteroidales</taxon>
        <taxon>Bacteroidaceae</taxon>
        <taxon>Bacteroides</taxon>
    </lineage>
</organism>